<dbReference type="InterPro" id="IPR010432">
    <property type="entry name" value="RDD"/>
</dbReference>
<comment type="subcellular location">
    <subcellularLocation>
        <location evidence="1">Cell membrane</location>
        <topology evidence="1">Multi-pass membrane protein</topology>
    </subcellularLocation>
</comment>
<evidence type="ECO:0000256" key="2">
    <source>
        <dbReference type="ARBA" id="ARBA00022475"/>
    </source>
</evidence>
<comment type="caution">
    <text evidence="8">The sequence shown here is derived from an EMBL/GenBank/DDBJ whole genome shotgun (WGS) entry which is preliminary data.</text>
</comment>
<proteinExistence type="predicted"/>
<protein>
    <submittedName>
        <fullName evidence="8">RDD family protein</fullName>
    </submittedName>
</protein>
<dbReference type="PANTHER" id="PTHR36115:SF6">
    <property type="entry name" value="PROLINE-RICH ANTIGEN HOMOLOG"/>
    <property type="match status" value="1"/>
</dbReference>
<evidence type="ECO:0000313" key="8">
    <source>
        <dbReference type="EMBL" id="TXL62777.1"/>
    </source>
</evidence>
<dbReference type="InterPro" id="IPR051791">
    <property type="entry name" value="Pra-immunoreactive"/>
</dbReference>
<dbReference type="Proteomes" id="UP000321571">
    <property type="component" value="Unassembled WGS sequence"/>
</dbReference>
<dbReference type="PANTHER" id="PTHR36115">
    <property type="entry name" value="PROLINE-RICH ANTIGEN HOMOLOG-RELATED"/>
    <property type="match status" value="1"/>
</dbReference>
<evidence type="ECO:0000259" key="7">
    <source>
        <dbReference type="Pfam" id="PF06271"/>
    </source>
</evidence>
<feature type="domain" description="RDD" evidence="7">
    <location>
        <begin position="5"/>
        <end position="111"/>
    </location>
</feature>
<dbReference type="GO" id="GO:0005886">
    <property type="term" value="C:plasma membrane"/>
    <property type="evidence" value="ECO:0007669"/>
    <property type="project" value="UniProtKB-SubCell"/>
</dbReference>
<keyword evidence="3 6" id="KW-0812">Transmembrane</keyword>
<keyword evidence="5 6" id="KW-0472">Membrane</keyword>
<accession>A0A5C8NNV4</accession>
<feature type="transmembrane region" description="Helical" evidence="6">
    <location>
        <begin position="42"/>
        <end position="63"/>
    </location>
</feature>
<evidence type="ECO:0000256" key="1">
    <source>
        <dbReference type="ARBA" id="ARBA00004651"/>
    </source>
</evidence>
<sequence length="120" mass="12762">MPHVSLGRRLVALLIDWVIAAFSAIALAGVSYPPDDIGQNLVITGFFVGEVALLTGLLGYSIGKRVVGLKVEGPNGRPIGVPRAILRTLLVCLVIPAVVMNDERRGLHDIAVTSRVMPVQ</sequence>
<evidence type="ECO:0000256" key="4">
    <source>
        <dbReference type="ARBA" id="ARBA00022989"/>
    </source>
</evidence>
<evidence type="ECO:0000256" key="3">
    <source>
        <dbReference type="ARBA" id="ARBA00022692"/>
    </source>
</evidence>
<name>A0A5C8NNV4_9ACTN</name>
<evidence type="ECO:0000256" key="6">
    <source>
        <dbReference type="SAM" id="Phobius"/>
    </source>
</evidence>
<keyword evidence="2" id="KW-1003">Cell membrane</keyword>
<keyword evidence="4 6" id="KW-1133">Transmembrane helix</keyword>
<dbReference type="Pfam" id="PF06271">
    <property type="entry name" value="RDD"/>
    <property type="match status" value="1"/>
</dbReference>
<evidence type="ECO:0000256" key="5">
    <source>
        <dbReference type="ARBA" id="ARBA00023136"/>
    </source>
</evidence>
<feature type="transmembrane region" description="Helical" evidence="6">
    <location>
        <begin position="12"/>
        <end position="30"/>
    </location>
</feature>
<dbReference type="RefSeq" id="WP_147682790.1">
    <property type="nucleotide sequence ID" value="NZ_VDUX01000001.1"/>
</dbReference>
<dbReference type="EMBL" id="VDUX01000001">
    <property type="protein sequence ID" value="TXL62777.1"/>
    <property type="molecule type" value="Genomic_DNA"/>
</dbReference>
<dbReference type="OrthoDB" id="5187110at2"/>
<reference evidence="8 9" key="1">
    <citation type="submission" date="2019-06" db="EMBL/GenBank/DDBJ databases">
        <title>Aeromicrobium sp. nov., isolated from a maize field.</title>
        <authorList>
            <person name="Lin S.-Y."/>
            <person name="Tsai C.-F."/>
            <person name="Young C.-C."/>
        </authorList>
    </citation>
    <scope>NUCLEOTIDE SEQUENCE [LARGE SCALE GENOMIC DNA]</scope>
    <source>
        <strain evidence="8 9">CC-CFT486</strain>
    </source>
</reference>
<keyword evidence="9" id="KW-1185">Reference proteome</keyword>
<organism evidence="8 9">
    <name type="scientific">Aeromicrobium terrae</name>
    <dbReference type="NCBI Taxonomy" id="2498846"/>
    <lineage>
        <taxon>Bacteria</taxon>
        <taxon>Bacillati</taxon>
        <taxon>Actinomycetota</taxon>
        <taxon>Actinomycetes</taxon>
        <taxon>Propionibacteriales</taxon>
        <taxon>Nocardioidaceae</taxon>
        <taxon>Aeromicrobium</taxon>
    </lineage>
</organism>
<evidence type="ECO:0000313" key="9">
    <source>
        <dbReference type="Proteomes" id="UP000321571"/>
    </source>
</evidence>
<gene>
    <name evidence="8" type="ORF">FHP06_00575</name>
</gene>
<dbReference type="AlphaFoldDB" id="A0A5C8NNV4"/>